<protein>
    <recommendedName>
        <fullName evidence="2">Glycosyltransferase 2-like domain-containing protein</fullName>
    </recommendedName>
</protein>
<evidence type="ECO:0000259" key="2">
    <source>
        <dbReference type="Pfam" id="PF00535"/>
    </source>
</evidence>
<dbReference type="SUPFAM" id="SSF53448">
    <property type="entry name" value="Nucleotide-diphospho-sugar transferases"/>
    <property type="match status" value="1"/>
</dbReference>
<dbReference type="PANTHER" id="PTHR43685:SF11">
    <property type="entry name" value="GLYCOSYLTRANSFERASE TAGX-RELATED"/>
    <property type="match status" value="1"/>
</dbReference>
<dbReference type="RefSeq" id="WP_094603512.1">
    <property type="nucleotide sequence ID" value="NZ_CP155573.1"/>
</dbReference>
<name>A0ABZ3IGZ6_9FIRM</name>
<evidence type="ECO:0000313" key="4">
    <source>
        <dbReference type="Proteomes" id="UP000216752"/>
    </source>
</evidence>
<proteinExistence type="inferred from homology"/>
<keyword evidence="4" id="KW-1185">Reference proteome</keyword>
<dbReference type="InterPro" id="IPR050834">
    <property type="entry name" value="Glycosyltransf_2"/>
</dbReference>
<sequence>MNSQKPLISYVITAYNIEEFIQASIESALAQTYEPLEIILSDDCSTDNTFVIMQNMARQYTGKHKIILNRNEKNLGITLHMNKAYMELARGEIIIAAHGDDISLPERTQKSFEFLQRHAEYSAVSFSMVAIDQNGNQLENGFHSAVVSEFKTYSLDAPKKNGIPNIPAPSRAFYKTIMHKFGALWPSCPTEDELISFRSLLLGKNAFLPDVMVYYRKHKRSSSNSENFAKFSLMKIYQQQLLDMKVAVDERLLSVEKFNEINEVLKIGISKRQIYRNYFAQRNAKNLLHLLMSKHFTIKEKGHYIKEHIAALRT</sequence>
<accession>A0ABZ3IGZ6</accession>
<feature type="domain" description="Glycosyltransferase 2-like" evidence="2">
    <location>
        <begin position="9"/>
        <end position="177"/>
    </location>
</feature>
<dbReference type="Pfam" id="PF00535">
    <property type="entry name" value="Glycos_transf_2"/>
    <property type="match status" value="1"/>
</dbReference>
<evidence type="ECO:0000313" key="3">
    <source>
        <dbReference type="EMBL" id="XFO64942.1"/>
    </source>
</evidence>
<dbReference type="InterPro" id="IPR001173">
    <property type="entry name" value="Glyco_trans_2-like"/>
</dbReference>
<organism evidence="3 4">
    <name type="scientific">Sporomusa silvacetica DSM 10669</name>
    <dbReference type="NCBI Taxonomy" id="1123289"/>
    <lineage>
        <taxon>Bacteria</taxon>
        <taxon>Bacillati</taxon>
        <taxon>Bacillota</taxon>
        <taxon>Negativicutes</taxon>
        <taxon>Selenomonadales</taxon>
        <taxon>Sporomusaceae</taxon>
        <taxon>Sporomusa</taxon>
    </lineage>
</organism>
<dbReference type="Proteomes" id="UP000216752">
    <property type="component" value="Chromosome"/>
</dbReference>
<reference evidence="3" key="1">
    <citation type="submission" date="2024-05" db="EMBL/GenBank/DDBJ databases">
        <title>Isolation and characterization of Sporomusa carbonis sp. nov., a carboxydotrophic hydrogenogen in the genus of Sporomusa isolated from a charcoal burning pile.</title>
        <authorList>
            <person name="Boeer T."/>
            <person name="Rosenbaum F."/>
            <person name="Eysell L."/>
            <person name="Mueller V."/>
            <person name="Daniel R."/>
            <person name="Poehlein A."/>
        </authorList>
    </citation>
    <scope>NUCLEOTIDE SEQUENCE [LARGE SCALE GENOMIC DNA]</scope>
    <source>
        <strain evidence="3">DSM 10669</strain>
    </source>
</reference>
<dbReference type="InterPro" id="IPR029044">
    <property type="entry name" value="Nucleotide-diphossugar_trans"/>
</dbReference>
<evidence type="ECO:0000256" key="1">
    <source>
        <dbReference type="ARBA" id="ARBA00006739"/>
    </source>
</evidence>
<comment type="similarity">
    <text evidence="1">Belongs to the glycosyltransferase 2 family.</text>
</comment>
<dbReference type="EMBL" id="CP155573">
    <property type="protein sequence ID" value="XFO64942.1"/>
    <property type="molecule type" value="Genomic_DNA"/>
</dbReference>
<gene>
    <name evidence="3" type="ORF">SPSIL_010510</name>
</gene>
<dbReference type="Gene3D" id="3.90.550.10">
    <property type="entry name" value="Spore Coat Polysaccharide Biosynthesis Protein SpsA, Chain A"/>
    <property type="match status" value="1"/>
</dbReference>
<dbReference type="PANTHER" id="PTHR43685">
    <property type="entry name" value="GLYCOSYLTRANSFERASE"/>
    <property type="match status" value="1"/>
</dbReference>